<dbReference type="PANTHER" id="PTHR30413">
    <property type="entry name" value="INNER MEMBRANE TRANSPORT PERMEASE"/>
    <property type="match status" value="1"/>
</dbReference>
<comment type="caution">
    <text evidence="13">The sequence shown here is derived from an EMBL/GenBank/DDBJ whole genome shotgun (WGS) entry which is preliminary data.</text>
</comment>
<comment type="caution">
    <text evidence="11">Lacks conserved residue(s) required for the propagation of feature annotation.</text>
</comment>
<dbReference type="Proteomes" id="UP001195941">
    <property type="component" value="Unassembled WGS sequence"/>
</dbReference>
<evidence type="ECO:0000259" key="12">
    <source>
        <dbReference type="PROSITE" id="PS51012"/>
    </source>
</evidence>
<keyword evidence="8 11" id="KW-1133">Transmembrane helix</keyword>
<evidence type="ECO:0000256" key="10">
    <source>
        <dbReference type="ARBA" id="ARBA00023136"/>
    </source>
</evidence>
<evidence type="ECO:0000313" key="14">
    <source>
        <dbReference type="Proteomes" id="UP001195941"/>
    </source>
</evidence>
<keyword evidence="6 11" id="KW-0812">Transmembrane</keyword>
<comment type="similarity">
    <text evidence="2 11">Belongs to the ABC-2 integral membrane protein family.</text>
</comment>
<feature type="transmembrane region" description="Helical" evidence="11">
    <location>
        <begin position="135"/>
        <end position="160"/>
    </location>
</feature>
<dbReference type="EMBL" id="JADMKU010000002">
    <property type="protein sequence ID" value="MBR9650082.1"/>
    <property type="molecule type" value="Genomic_DNA"/>
</dbReference>
<keyword evidence="10 11" id="KW-0472">Membrane</keyword>
<accession>A0ABS5HM79</accession>
<dbReference type="InterPro" id="IPR013525">
    <property type="entry name" value="ABC2_TM"/>
</dbReference>
<feature type="transmembrane region" description="Helical" evidence="11">
    <location>
        <begin position="221"/>
        <end position="240"/>
    </location>
</feature>
<evidence type="ECO:0000256" key="7">
    <source>
        <dbReference type="ARBA" id="ARBA00022903"/>
    </source>
</evidence>
<evidence type="ECO:0000256" key="6">
    <source>
        <dbReference type="ARBA" id="ARBA00022692"/>
    </source>
</evidence>
<evidence type="ECO:0000256" key="4">
    <source>
        <dbReference type="ARBA" id="ARBA00022475"/>
    </source>
</evidence>
<name>A0ABS5HM79_9RHOB</name>
<feature type="domain" description="ABC transmembrane type-2" evidence="12">
    <location>
        <begin position="22"/>
        <end position="243"/>
    </location>
</feature>
<dbReference type="Pfam" id="PF01061">
    <property type="entry name" value="ABC2_membrane"/>
    <property type="match status" value="1"/>
</dbReference>
<keyword evidence="5" id="KW-0762">Sugar transport</keyword>
<dbReference type="PRINTS" id="PR00164">
    <property type="entry name" value="ABC2TRNSPORT"/>
</dbReference>
<keyword evidence="14" id="KW-1185">Reference proteome</keyword>
<proteinExistence type="inferred from homology"/>
<dbReference type="PANTHER" id="PTHR30413:SF10">
    <property type="entry name" value="CAPSULE POLYSACCHARIDE EXPORT INNER-MEMBRANE PROTEIN CTRC"/>
    <property type="match status" value="1"/>
</dbReference>
<keyword evidence="9" id="KW-0625">Polysaccharide transport</keyword>
<evidence type="ECO:0000256" key="5">
    <source>
        <dbReference type="ARBA" id="ARBA00022597"/>
    </source>
</evidence>
<evidence type="ECO:0000256" key="1">
    <source>
        <dbReference type="ARBA" id="ARBA00004651"/>
    </source>
</evidence>
<evidence type="ECO:0000256" key="8">
    <source>
        <dbReference type="ARBA" id="ARBA00022989"/>
    </source>
</evidence>
<evidence type="ECO:0000256" key="3">
    <source>
        <dbReference type="ARBA" id="ARBA00022448"/>
    </source>
</evidence>
<dbReference type="PROSITE" id="PS51012">
    <property type="entry name" value="ABC_TM2"/>
    <property type="match status" value="1"/>
</dbReference>
<dbReference type="InterPro" id="IPR000412">
    <property type="entry name" value="ABC_2_transport"/>
</dbReference>
<keyword evidence="4 11" id="KW-1003">Cell membrane</keyword>
<evidence type="ECO:0000313" key="13">
    <source>
        <dbReference type="EMBL" id="MBR9650082.1"/>
    </source>
</evidence>
<feature type="transmembrane region" description="Helical" evidence="11">
    <location>
        <begin position="21"/>
        <end position="44"/>
    </location>
</feature>
<dbReference type="InterPro" id="IPR047817">
    <property type="entry name" value="ABC2_TM_bact-type"/>
</dbReference>
<keyword evidence="3 11" id="KW-0813">Transport</keyword>
<sequence length="250" mass="27899">MIRSIMALMLREMSTRYGRSPGGYVWAIVEPIGAILVLSFGFSMLLRSPSLGNSFLLFYATGYMPFSLYQGTSGMIARTLNFSRPLLAYPSVTWVDAVLARWILNTLTGFMVTYILFGGVLSVIDANVSLEVLPILTALSLASLTGLAVGVINCVLFGLFPAWEQIWSIVTRPLFLASGVIFLIEDLPRTVQEILWYNPLVHIIALLRTGFYPMYAPNYVSILYVLSCSMVLLPLGLILLRRYHRDIINN</sequence>
<organism evidence="13 14">
    <name type="scientific">Thalassovita aquimarina</name>
    <dbReference type="NCBI Taxonomy" id="2785917"/>
    <lineage>
        <taxon>Bacteria</taxon>
        <taxon>Pseudomonadati</taxon>
        <taxon>Pseudomonadota</taxon>
        <taxon>Alphaproteobacteria</taxon>
        <taxon>Rhodobacterales</taxon>
        <taxon>Roseobacteraceae</taxon>
        <taxon>Thalassovita</taxon>
    </lineage>
</organism>
<gene>
    <name evidence="13" type="ORF">IT775_02960</name>
</gene>
<evidence type="ECO:0000256" key="2">
    <source>
        <dbReference type="ARBA" id="ARBA00007783"/>
    </source>
</evidence>
<reference evidence="13 14" key="1">
    <citation type="journal article" date="2021" name="Arch. Microbiol.">
        <title>Thalassobius aquimarinus sp. nov., isolated from the Sea of Japan seashore.</title>
        <authorList>
            <person name="Kurilenko V.V."/>
            <person name="Romanenko L.A."/>
            <person name="Chernysheva N.Y."/>
            <person name="Velansky P.V."/>
            <person name="Tekutyeva L.A."/>
            <person name="Isaeva M.P."/>
            <person name="Mikhailov V.V."/>
        </authorList>
    </citation>
    <scope>NUCLEOTIDE SEQUENCE [LARGE SCALE GENOMIC DNA]</scope>
    <source>
        <strain evidence="13 14">KMM 8518</strain>
    </source>
</reference>
<feature type="transmembrane region" description="Helical" evidence="11">
    <location>
        <begin position="56"/>
        <end position="77"/>
    </location>
</feature>
<dbReference type="RefSeq" id="WP_212699595.1">
    <property type="nucleotide sequence ID" value="NZ_JADMKU010000002.1"/>
</dbReference>
<comment type="subcellular location">
    <subcellularLocation>
        <location evidence="11">Cell inner membrane</location>
        <topology evidence="11">Multi-pass membrane protein</topology>
    </subcellularLocation>
    <subcellularLocation>
        <location evidence="1">Cell membrane</location>
        <topology evidence="1">Multi-pass membrane protein</topology>
    </subcellularLocation>
</comment>
<keyword evidence="7" id="KW-0972">Capsule biogenesis/degradation</keyword>
<evidence type="ECO:0000256" key="11">
    <source>
        <dbReference type="RuleBase" id="RU361157"/>
    </source>
</evidence>
<protein>
    <recommendedName>
        <fullName evidence="11">Transport permease protein</fullName>
    </recommendedName>
</protein>
<feature type="transmembrane region" description="Helical" evidence="11">
    <location>
        <begin position="196"/>
        <end position="215"/>
    </location>
</feature>
<evidence type="ECO:0000256" key="9">
    <source>
        <dbReference type="ARBA" id="ARBA00023047"/>
    </source>
</evidence>